<dbReference type="PROSITE" id="PS50994">
    <property type="entry name" value="INTEGRASE"/>
    <property type="match status" value="1"/>
</dbReference>
<keyword evidence="1" id="KW-0812">Transmembrane</keyword>
<dbReference type="InterPro" id="IPR025948">
    <property type="entry name" value="HTH-like_dom"/>
</dbReference>
<dbReference type="PANTHER" id="PTHR46889:SF4">
    <property type="entry name" value="TRANSPOSASE INSO FOR INSERTION SEQUENCE ELEMENT IS911B-RELATED"/>
    <property type="match status" value="1"/>
</dbReference>
<dbReference type="SUPFAM" id="SSF53098">
    <property type="entry name" value="Ribonuclease H-like"/>
    <property type="match status" value="1"/>
</dbReference>
<dbReference type="GO" id="GO:0015074">
    <property type="term" value="P:DNA integration"/>
    <property type="evidence" value="ECO:0007669"/>
    <property type="project" value="InterPro"/>
</dbReference>
<comment type="caution">
    <text evidence="3">The sequence shown here is derived from an EMBL/GenBank/DDBJ whole genome shotgun (WGS) entry which is preliminary data.</text>
</comment>
<dbReference type="PANTHER" id="PTHR46889">
    <property type="entry name" value="TRANSPOSASE INSF FOR INSERTION SEQUENCE IS3B-RELATED"/>
    <property type="match status" value="1"/>
</dbReference>
<protein>
    <submittedName>
        <fullName evidence="3">Transposase</fullName>
    </submittedName>
</protein>
<proteinExistence type="predicted"/>
<keyword evidence="4" id="KW-1185">Reference proteome</keyword>
<name>G2DFN2_9GAMM</name>
<accession>G2DFN2</accession>
<feature type="domain" description="Integrase catalytic" evidence="2">
    <location>
        <begin position="69"/>
        <end position="167"/>
    </location>
</feature>
<keyword evidence="1" id="KW-0472">Membrane</keyword>
<dbReference type="InterPro" id="IPR050900">
    <property type="entry name" value="Transposase_IS3/IS150/IS904"/>
</dbReference>
<dbReference type="Pfam" id="PF00665">
    <property type="entry name" value="rve"/>
    <property type="match status" value="1"/>
</dbReference>
<feature type="transmembrane region" description="Helical" evidence="1">
    <location>
        <begin position="86"/>
        <end position="111"/>
    </location>
</feature>
<evidence type="ECO:0000313" key="3">
    <source>
        <dbReference type="EMBL" id="EGV50560.1"/>
    </source>
</evidence>
<dbReference type="GO" id="GO:0003676">
    <property type="term" value="F:nucleic acid binding"/>
    <property type="evidence" value="ECO:0007669"/>
    <property type="project" value="InterPro"/>
</dbReference>
<dbReference type="AlphaFoldDB" id="G2DFN2"/>
<dbReference type="InterPro" id="IPR036397">
    <property type="entry name" value="RNaseH_sf"/>
</dbReference>
<organism evidence="3 4">
    <name type="scientific">endosymbiont of Riftia pachyptila</name>
    <name type="common">vent Ph05</name>
    <dbReference type="NCBI Taxonomy" id="1048808"/>
    <lineage>
        <taxon>Bacteria</taxon>
        <taxon>Pseudomonadati</taxon>
        <taxon>Pseudomonadota</taxon>
        <taxon>Gammaproteobacteria</taxon>
        <taxon>sulfur-oxidizing symbionts</taxon>
    </lineage>
</organism>
<evidence type="ECO:0000313" key="4">
    <source>
        <dbReference type="Proteomes" id="UP000004491"/>
    </source>
</evidence>
<reference evidence="3" key="1">
    <citation type="journal article" date="2011" name="ISME J.">
        <title>The endosymbionts of the deep-sea tubeworms Riftia pachyptila and Tevnia jerichonana share an identical physiology as revealed by proteogenomic analyses.</title>
        <authorList>
            <person name="Gardebrecht A."/>
            <person name="Markert S."/>
            <person name="Felbeck H."/>
            <person name="Thuermer A."/>
            <person name="Albrecht D."/>
            <person name="Wollherr A."/>
            <person name="Kabisch J."/>
            <person name="Lehmann R."/>
            <person name="Daniel R."/>
            <person name="Liesegang H."/>
            <person name="Hecker M."/>
            <person name="Sievert S.M."/>
            <person name="Schweder T."/>
        </authorList>
    </citation>
    <scope>NUCLEOTIDE SEQUENCE [LARGE SCALE GENOMIC DNA]</scope>
</reference>
<evidence type="ECO:0000259" key="2">
    <source>
        <dbReference type="PROSITE" id="PS50994"/>
    </source>
</evidence>
<dbReference type="Proteomes" id="UP000004491">
    <property type="component" value="Unassembled WGS sequence"/>
</dbReference>
<gene>
    <name evidence="3" type="ORF">Rifp1Sym_cv00020</name>
</gene>
<dbReference type="InterPro" id="IPR012337">
    <property type="entry name" value="RNaseH-like_sf"/>
</dbReference>
<dbReference type="Gene3D" id="3.30.420.10">
    <property type="entry name" value="Ribonuclease H-like superfamily/Ribonuclease H"/>
    <property type="match status" value="1"/>
</dbReference>
<dbReference type="InterPro" id="IPR001584">
    <property type="entry name" value="Integrase_cat-core"/>
</dbReference>
<keyword evidence="1" id="KW-1133">Transmembrane helix</keyword>
<dbReference type="EMBL" id="AFOC01000075">
    <property type="protein sequence ID" value="EGV50560.1"/>
    <property type="molecule type" value="Genomic_DNA"/>
</dbReference>
<dbReference type="Pfam" id="PF13276">
    <property type="entry name" value="HTH_21"/>
    <property type="match status" value="1"/>
</dbReference>
<evidence type="ECO:0000256" key="1">
    <source>
        <dbReference type="SAM" id="Phobius"/>
    </source>
</evidence>
<sequence length="209" mass="23892">MARTSQQSLMRIIDEQYLRTPFFGSRQMTDWLRLNGHQVKRKRIQRLMCIMGLEGTVPGPHTSKPHPKNKVYPYLLRGLVLRHSNLVWSADITVIPMPVGFMYLVAIIDWYSRYALTWRLSNTIDTPFCLEALDHALSHAHPCIFNSDQGRQFTSVDFTGRLLENQILISMDGRSRALDNVLLNDSGAASSTRISICVNMALYQHSNRG</sequence>